<dbReference type="AlphaFoldDB" id="A0A9P5X0P6"/>
<dbReference type="OrthoDB" id="312874at2759"/>
<sequence>MPESHGTQEYLAPSRDVLDQKFPGIEAFGKRLEAEGEPGYFWELDDETKAMVRKCLKDSLYKDYFVTIACQHIGEASKPVSNKSNHKGRPRGEKYWCYEHLEEKEAFDLGWDLHLAPDLITASRVLRDVRMALALLFLAGRVHRDISPDNIPPRKAPTRKEGSSTLNSQSEFYLTTACQTTCLRGFHMLFVQAINMLFSNLTNEEFLLESKPPCSHVLAVPESTSGYAINIVDRTAEGVGGNGLLVY</sequence>
<dbReference type="Proteomes" id="UP000807342">
    <property type="component" value="Unassembled WGS sequence"/>
</dbReference>
<keyword evidence="2" id="KW-1185">Reference proteome</keyword>
<evidence type="ECO:0000313" key="1">
    <source>
        <dbReference type="EMBL" id="KAF9442112.1"/>
    </source>
</evidence>
<comment type="caution">
    <text evidence="1">The sequence shown here is derived from an EMBL/GenBank/DDBJ whole genome shotgun (WGS) entry which is preliminary data.</text>
</comment>
<reference evidence="1" key="1">
    <citation type="submission" date="2020-11" db="EMBL/GenBank/DDBJ databases">
        <authorList>
            <consortium name="DOE Joint Genome Institute"/>
            <person name="Ahrendt S."/>
            <person name="Riley R."/>
            <person name="Andreopoulos W."/>
            <person name="Labutti K."/>
            <person name="Pangilinan J."/>
            <person name="Ruiz-Duenas F.J."/>
            <person name="Barrasa J.M."/>
            <person name="Sanchez-Garcia M."/>
            <person name="Camarero S."/>
            <person name="Miyauchi S."/>
            <person name="Serrano A."/>
            <person name="Linde D."/>
            <person name="Babiker R."/>
            <person name="Drula E."/>
            <person name="Ayuso-Fernandez I."/>
            <person name="Pacheco R."/>
            <person name="Padilla G."/>
            <person name="Ferreira P."/>
            <person name="Barriuso J."/>
            <person name="Kellner H."/>
            <person name="Castanera R."/>
            <person name="Alfaro M."/>
            <person name="Ramirez L."/>
            <person name="Pisabarro A.G."/>
            <person name="Kuo A."/>
            <person name="Tritt A."/>
            <person name="Lipzen A."/>
            <person name="He G."/>
            <person name="Yan M."/>
            <person name="Ng V."/>
            <person name="Cullen D."/>
            <person name="Martin F."/>
            <person name="Rosso M.-N."/>
            <person name="Henrissat B."/>
            <person name="Hibbett D."/>
            <person name="Martinez A.T."/>
            <person name="Grigoriev I.V."/>
        </authorList>
    </citation>
    <scope>NUCLEOTIDE SEQUENCE</scope>
    <source>
        <strain evidence="1">MF-IS2</strain>
    </source>
</reference>
<organism evidence="1 2">
    <name type="scientific">Macrolepiota fuliginosa MF-IS2</name>
    <dbReference type="NCBI Taxonomy" id="1400762"/>
    <lineage>
        <taxon>Eukaryota</taxon>
        <taxon>Fungi</taxon>
        <taxon>Dikarya</taxon>
        <taxon>Basidiomycota</taxon>
        <taxon>Agaricomycotina</taxon>
        <taxon>Agaricomycetes</taxon>
        <taxon>Agaricomycetidae</taxon>
        <taxon>Agaricales</taxon>
        <taxon>Agaricineae</taxon>
        <taxon>Agaricaceae</taxon>
        <taxon>Macrolepiota</taxon>
    </lineage>
</organism>
<dbReference type="InterPro" id="IPR011009">
    <property type="entry name" value="Kinase-like_dom_sf"/>
</dbReference>
<accession>A0A9P5X0P6</accession>
<name>A0A9P5X0P6_9AGAR</name>
<evidence type="ECO:0000313" key="2">
    <source>
        <dbReference type="Proteomes" id="UP000807342"/>
    </source>
</evidence>
<gene>
    <name evidence="1" type="ORF">P691DRAFT_790062</name>
</gene>
<dbReference type="EMBL" id="MU151700">
    <property type="protein sequence ID" value="KAF9442112.1"/>
    <property type="molecule type" value="Genomic_DNA"/>
</dbReference>
<dbReference type="SUPFAM" id="SSF56112">
    <property type="entry name" value="Protein kinase-like (PK-like)"/>
    <property type="match status" value="1"/>
</dbReference>
<proteinExistence type="predicted"/>
<protein>
    <recommendedName>
        <fullName evidence="3">Fungal-type protein kinase domain-containing protein</fullName>
    </recommendedName>
</protein>
<evidence type="ECO:0008006" key="3">
    <source>
        <dbReference type="Google" id="ProtNLM"/>
    </source>
</evidence>